<dbReference type="PROSITE" id="PS50994">
    <property type="entry name" value="INTEGRASE"/>
    <property type="match status" value="1"/>
</dbReference>
<evidence type="ECO:0000313" key="3">
    <source>
        <dbReference type="EMBL" id="QQT52117.1"/>
    </source>
</evidence>
<sequence length="326" mass="38383">MKSCYQNVSVSRLCGLFGRTRQSYYKYMGREQEYSVRSGLVLARVREIRKDSHRMGTLKLRSILVKEMGSAMVGLGRDAFFRLLRENDLLVKCKRRYAITTQSDHRFKKWPDLVQRRQALRPEQIWVSDITYIRIRDKWIYLCLVTDAYSRKIVGYKLTHRPTAQACISALRMAISHRMYPQSDLNHHSDRGIQYCSTNYVTILQENRIAISMTQSGSPYDNAVAERLNGILKSEYRMAETFPDYKTALAQLVKAVNIYNHFRPHMSCNMMSPQQAHQQWQNQKVPKMFQRRNAESKKFRSKTRETVVRERTTDNSQKTDNDNQIQ</sequence>
<feature type="region of interest" description="Disordered" evidence="1">
    <location>
        <begin position="290"/>
        <end position="326"/>
    </location>
</feature>
<dbReference type="EMBL" id="CP068224">
    <property type="protein sequence ID" value="QQT52117.1"/>
    <property type="molecule type" value="Genomic_DNA"/>
</dbReference>
<accession>A0ABX7CPN7</accession>
<evidence type="ECO:0000259" key="2">
    <source>
        <dbReference type="PROSITE" id="PS50994"/>
    </source>
</evidence>
<dbReference type="PANTHER" id="PTHR46889">
    <property type="entry name" value="TRANSPOSASE INSF FOR INSERTION SEQUENCE IS3B-RELATED"/>
    <property type="match status" value="1"/>
</dbReference>
<dbReference type="Pfam" id="PF00665">
    <property type="entry name" value="rve"/>
    <property type="match status" value="1"/>
</dbReference>
<name>A0ABX7CPN7_SPHMU</name>
<proteinExistence type="predicted"/>
<dbReference type="InterPro" id="IPR012337">
    <property type="entry name" value="RNaseH-like_sf"/>
</dbReference>
<dbReference type="NCBIfam" id="NF033516">
    <property type="entry name" value="transpos_IS3"/>
    <property type="match status" value="1"/>
</dbReference>
<feature type="compositionally biased region" description="Basic and acidic residues" evidence="1">
    <location>
        <begin position="292"/>
        <end position="326"/>
    </location>
</feature>
<reference evidence="3 4" key="1">
    <citation type="submission" date="2021-01" db="EMBL/GenBank/DDBJ databases">
        <title>FDA dAtabase for Regulatory Grade micrObial Sequences (FDA-ARGOS): Supporting development and validation of Infectious Disease Dx tests.</title>
        <authorList>
            <person name="Sproer C."/>
            <person name="Gronow S."/>
            <person name="Severitt S."/>
            <person name="Schroder I."/>
            <person name="Tallon L."/>
            <person name="Sadzewicz L."/>
            <person name="Zhao X."/>
            <person name="Boylan J."/>
            <person name="Ott S."/>
            <person name="Bowen H."/>
            <person name="Vavikolanu K."/>
            <person name="Mehta A."/>
            <person name="Aluvathingal J."/>
            <person name="Nadendla S."/>
            <person name="Lowell S."/>
            <person name="Myers T."/>
            <person name="Yan Y."/>
            <person name="Sichtig H."/>
        </authorList>
    </citation>
    <scope>NUCLEOTIDE SEQUENCE [LARGE SCALE GENOMIC DNA]</scope>
    <source>
        <strain evidence="3 4">FDAARGOS_1141</strain>
    </source>
</reference>
<evidence type="ECO:0000256" key="1">
    <source>
        <dbReference type="SAM" id="MobiDB-lite"/>
    </source>
</evidence>
<dbReference type="PANTHER" id="PTHR46889:SF5">
    <property type="entry name" value="INTEGRASE PROTEIN"/>
    <property type="match status" value="1"/>
</dbReference>
<keyword evidence="4" id="KW-1185">Reference proteome</keyword>
<feature type="domain" description="Integrase catalytic" evidence="2">
    <location>
        <begin position="118"/>
        <end position="281"/>
    </location>
</feature>
<dbReference type="InterPro" id="IPR036397">
    <property type="entry name" value="RNaseH_sf"/>
</dbReference>
<organism evidence="3 4">
    <name type="scientific">Sphingobacterium multivorum</name>
    <dbReference type="NCBI Taxonomy" id="28454"/>
    <lineage>
        <taxon>Bacteria</taxon>
        <taxon>Pseudomonadati</taxon>
        <taxon>Bacteroidota</taxon>
        <taxon>Sphingobacteriia</taxon>
        <taxon>Sphingobacteriales</taxon>
        <taxon>Sphingobacteriaceae</taxon>
        <taxon>Sphingobacterium</taxon>
    </lineage>
</organism>
<dbReference type="Proteomes" id="UP000595498">
    <property type="component" value="Chromosome"/>
</dbReference>
<dbReference type="InterPro" id="IPR050900">
    <property type="entry name" value="Transposase_IS3/IS150/IS904"/>
</dbReference>
<protein>
    <submittedName>
        <fullName evidence="3">IS3 family transposase</fullName>
    </submittedName>
</protein>
<gene>
    <name evidence="3" type="ORF">I6I98_17805</name>
</gene>
<evidence type="ECO:0000313" key="4">
    <source>
        <dbReference type="Proteomes" id="UP000595498"/>
    </source>
</evidence>
<dbReference type="Gene3D" id="3.30.420.10">
    <property type="entry name" value="Ribonuclease H-like superfamily/Ribonuclease H"/>
    <property type="match status" value="1"/>
</dbReference>
<dbReference type="SUPFAM" id="SSF53098">
    <property type="entry name" value="Ribonuclease H-like"/>
    <property type="match status" value="1"/>
</dbReference>
<dbReference type="InterPro" id="IPR048020">
    <property type="entry name" value="Transpos_IS3"/>
</dbReference>
<dbReference type="InterPro" id="IPR001584">
    <property type="entry name" value="Integrase_cat-core"/>
</dbReference>